<feature type="region of interest" description="Disordered" evidence="2">
    <location>
        <begin position="607"/>
        <end position="633"/>
    </location>
</feature>
<accession>A0A9N8L2K6</accession>
<evidence type="ECO:0000256" key="1">
    <source>
        <dbReference type="SAM" id="Coils"/>
    </source>
</evidence>
<feature type="coiled-coil region" evidence="1">
    <location>
        <begin position="26"/>
        <end position="53"/>
    </location>
</feature>
<name>A0A9N8L2K6_CHRIL</name>
<dbReference type="PROSITE" id="PS50245">
    <property type="entry name" value="CAP_GLY_2"/>
    <property type="match status" value="1"/>
</dbReference>
<feature type="region of interest" description="Disordered" evidence="2">
    <location>
        <begin position="357"/>
        <end position="391"/>
    </location>
</feature>
<dbReference type="AlphaFoldDB" id="A0A9N8L2K6"/>
<evidence type="ECO:0000259" key="3">
    <source>
        <dbReference type="PROSITE" id="PS50245"/>
    </source>
</evidence>
<feature type="domain" description="CAP-Gly" evidence="3">
    <location>
        <begin position="880"/>
        <end position="927"/>
    </location>
</feature>
<feature type="region of interest" description="Disordered" evidence="2">
    <location>
        <begin position="194"/>
        <end position="214"/>
    </location>
</feature>
<feature type="region of interest" description="Disordered" evidence="2">
    <location>
        <begin position="680"/>
        <end position="711"/>
    </location>
</feature>
<feature type="region of interest" description="Disordered" evidence="2">
    <location>
        <begin position="128"/>
        <end position="149"/>
    </location>
</feature>
<feature type="region of interest" description="Disordered" evidence="2">
    <location>
        <begin position="441"/>
        <end position="471"/>
    </location>
</feature>
<reference evidence="4" key="1">
    <citation type="submission" date="2021-12" db="EMBL/GenBank/DDBJ databases">
        <authorList>
            <person name="King R."/>
        </authorList>
    </citation>
    <scope>NUCLEOTIDE SEQUENCE</scope>
</reference>
<dbReference type="Gene3D" id="2.30.30.190">
    <property type="entry name" value="CAP Gly-rich-like domain"/>
    <property type="match status" value="1"/>
</dbReference>
<feature type="compositionally biased region" description="Basic and acidic residues" evidence="2">
    <location>
        <begin position="250"/>
        <end position="261"/>
    </location>
</feature>
<evidence type="ECO:0000313" key="4">
    <source>
        <dbReference type="EMBL" id="CAD0202734.1"/>
    </source>
</evidence>
<feature type="compositionally biased region" description="Basic and acidic residues" evidence="2">
    <location>
        <begin position="441"/>
        <end position="469"/>
    </location>
</feature>
<dbReference type="InterPro" id="IPR000938">
    <property type="entry name" value="CAP-Gly_domain"/>
</dbReference>
<dbReference type="OrthoDB" id="2130750at2759"/>
<dbReference type="SMART" id="SM01052">
    <property type="entry name" value="CAP_GLY"/>
    <property type="match status" value="1"/>
</dbReference>
<protein>
    <recommendedName>
        <fullName evidence="3">CAP-Gly domain-containing protein</fullName>
    </recommendedName>
</protein>
<proteinExistence type="predicted"/>
<dbReference type="InterPro" id="IPR036859">
    <property type="entry name" value="CAP-Gly_dom_sf"/>
</dbReference>
<feature type="region of interest" description="Disordered" evidence="2">
    <location>
        <begin position="241"/>
        <end position="261"/>
    </location>
</feature>
<dbReference type="EMBL" id="LR824020">
    <property type="protein sequence ID" value="CAD0202734.1"/>
    <property type="molecule type" value="Genomic_DNA"/>
</dbReference>
<keyword evidence="5" id="KW-1185">Reference proteome</keyword>
<evidence type="ECO:0000313" key="5">
    <source>
        <dbReference type="Proteomes" id="UP001154114"/>
    </source>
</evidence>
<dbReference type="Proteomes" id="UP001154114">
    <property type="component" value="Chromosome 17"/>
</dbReference>
<dbReference type="SUPFAM" id="SSF74924">
    <property type="entry name" value="Cap-Gly domain"/>
    <property type="match status" value="1"/>
</dbReference>
<keyword evidence="1" id="KW-0175">Coiled coil</keyword>
<gene>
    <name evidence="4" type="ORF">CINC_LOCUS4393</name>
</gene>
<evidence type="ECO:0000256" key="2">
    <source>
        <dbReference type="SAM" id="MobiDB-lite"/>
    </source>
</evidence>
<sequence length="937" mass="104455">MDSGRLEAAPSGAVHLDTVRALHQTVVSLRTALEISKNELKQLKEKYEQHAHCLEYADVIEKLTLENHILRRTIIDSRYDEKDPAAQNIKLEVTYSPQSQNIEDFTSSEVVIATATERYTPVHELEPVAQESEPVTQESEPFAQESDVNSNIGSADQLEEVHEDLGEISESSEFNAEEYSPHDEANNNTEIEDFSQVTTSHKQPSEPEAVHQPSFKTKLELLSKFDVRIKVRTIKEGTIISSTTSDSDSSEDRKGFDKETTDFKTGDKVKKEEEQFDLDNGNKTVNIKSYSTDNFKMAVPNEADAKTKTDKFDVQVRITSEENLVVKENVERSRRKDTLNLDVDDLSLRSLSEGDNSVFSEGVTTPMDPNVSAIGDDKNEDNASGNESEEVDDIELIFTTDESKDMSNLQEDLVSIRETDQWAPPSSSTTHSTPVLIKFHTLDPDFQPGDKETTTENQENNDKPVEVSKQKRVSLPNDKEIRHVAFNGNKGNLELPGRSILKSCDNRSDNTLFRKSPNTSTRRLDSIDSLTCEYNRGLSFDNTKSSSFELGSSMDILHREESVDSFHRNIHLGHRYSVFAETDISKCGTSEDDLAANLNVRRNTCPNPFQYRPSSGYRGVSRPPGPFKAGGARLRPVLRDPAQARRESSAQTDVCALPAKWSSDGYLAHKMSIPPLSVPTVPSRGACSSSQGARRLAVPEPRPPPVARRNDETRRVMLSDIGFTSMVPELSRSADPVWALGKLQAQPDDLSTTTSTSKFLSRGSSYRSPCLSIDRSNDWTPQHVYMPTRGLRPWRSSLPDVRRDDTDELLEEAEVFVRRSIDNLQSPYITDCNLEKPSGVSGQPYIPAEPRHLRLGHTVKLITPYGRIVIGRVRYVGLAGSSATSSSVVVGAELPHSAAPGLPHNDGVYRSRRYFLTPPQHTALFVPFSKVVMAWAN</sequence>
<organism evidence="4 5">
    <name type="scientific">Chrysodeixis includens</name>
    <name type="common">Soybean looper</name>
    <name type="synonym">Pseudoplusia includens</name>
    <dbReference type="NCBI Taxonomy" id="689277"/>
    <lineage>
        <taxon>Eukaryota</taxon>
        <taxon>Metazoa</taxon>
        <taxon>Ecdysozoa</taxon>
        <taxon>Arthropoda</taxon>
        <taxon>Hexapoda</taxon>
        <taxon>Insecta</taxon>
        <taxon>Pterygota</taxon>
        <taxon>Neoptera</taxon>
        <taxon>Endopterygota</taxon>
        <taxon>Lepidoptera</taxon>
        <taxon>Glossata</taxon>
        <taxon>Ditrysia</taxon>
        <taxon>Noctuoidea</taxon>
        <taxon>Noctuidae</taxon>
        <taxon>Plusiinae</taxon>
        <taxon>Chrysodeixis</taxon>
    </lineage>
</organism>